<dbReference type="KEGG" id="cmk:103187187"/>
<reference evidence="2" key="3">
    <citation type="journal article" date="2014" name="Nature">
        <title>Elephant shark genome provides unique insights into gnathostome evolution.</title>
        <authorList>
            <consortium name="International Elephant Shark Genome Sequencing Consortium"/>
            <person name="Venkatesh B."/>
            <person name="Lee A.P."/>
            <person name="Ravi V."/>
            <person name="Maurya A.K."/>
            <person name="Lian M.M."/>
            <person name="Swann J.B."/>
            <person name="Ohta Y."/>
            <person name="Flajnik M.F."/>
            <person name="Sutoh Y."/>
            <person name="Kasahara M."/>
            <person name="Hoon S."/>
            <person name="Gangu V."/>
            <person name="Roy S.W."/>
            <person name="Irimia M."/>
            <person name="Korzh V."/>
            <person name="Kondrychyn I."/>
            <person name="Lim Z.W."/>
            <person name="Tay B.H."/>
            <person name="Tohari S."/>
            <person name="Kong K.W."/>
            <person name="Ho S."/>
            <person name="Lorente-Galdos B."/>
            <person name="Quilez J."/>
            <person name="Marques-Bonet T."/>
            <person name="Raney B.J."/>
            <person name="Ingham P.W."/>
            <person name="Tay A."/>
            <person name="Hillier L.W."/>
            <person name="Minx P."/>
            <person name="Boehm T."/>
            <person name="Wilson R.K."/>
            <person name="Brenner S."/>
            <person name="Warren W.C."/>
        </authorList>
    </citation>
    <scope>NUCLEOTIDE SEQUENCE [LARGE SCALE GENOMIC DNA]</scope>
</reference>
<dbReference type="Ensembl" id="ENSCMIT00000023494.1">
    <property type="protein sequence ID" value="ENSCMIP00000023097.1"/>
    <property type="gene ID" value="ENSCMIG00000010362.1"/>
</dbReference>
<reference evidence="2" key="2">
    <citation type="journal article" date="2007" name="PLoS Biol.">
        <title>Survey sequencing and comparative analysis of the elephant shark (Callorhinchus milii) genome.</title>
        <authorList>
            <person name="Venkatesh B."/>
            <person name="Kirkness E.F."/>
            <person name="Loh Y.H."/>
            <person name="Halpern A.L."/>
            <person name="Lee A.P."/>
            <person name="Johnson J."/>
            <person name="Dandona N."/>
            <person name="Viswanathan L.D."/>
            <person name="Tay A."/>
            <person name="Venter J.C."/>
            <person name="Strausberg R.L."/>
            <person name="Brenner S."/>
        </authorList>
    </citation>
    <scope>NUCLEOTIDE SEQUENCE [LARGE SCALE GENOMIC DNA]</scope>
</reference>
<reference evidence="1" key="5">
    <citation type="submission" date="2025-09" db="UniProtKB">
        <authorList>
            <consortium name="Ensembl"/>
        </authorList>
    </citation>
    <scope>IDENTIFICATION</scope>
</reference>
<dbReference type="OrthoDB" id="309575at2759"/>
<dbReference type="RefSeq" id="XP_007904767.1">
    <property type="nucleotide sequence ID" value="XM_007906576.2"/>
</dbReference>
<dbReference type="InterPro" id="IPR027905">
    <property type="entry name" value="CFAP95"/>
</dbReference>
<evidence type="ECO:0000313" key="1">
    <source>
        <dbReference type="Ensembl" id="ENSCMIP00000023097.1"/>
    </source>
</evidence>
<dbReference type="PANTHER" id="PTHR35069">
    <property type="entry name" value="PROTEIN C9ORF135"/>
    <property type="match status" value="1"/>
</dbReference>
<dbReference type="GO" id="GO:0005886">
    <property type="term" value="C:plasma membrane"/>
    <property type="evidence" value="ECO:0007669"/>
    <property type="project" value="TreeGrafter"/>
</dbReference>
<organism evidence="1 2">
    <name type="scientific">Callorhinchus milii</name>
    <name type="common">Ghost shark</name>
    <dbReference type="NCBI Taxonomy" id="7868"/>
    <lineage>
        <taxon>Eukaryota</taxon>
        <taxon>Metazoa</taxon>
        <taxon>Chordata</taxon>
        <taxon>Craniata</taxon>
        <taxon>Vertebrata</taxon>
        <taxon>Chondrichthyes</taxon>
        <taxon>Holocephali</taxon>
        <taxon>Chimaeriformes</taxon>
        <taxon>Callorhinchidae</taxon>
        <taxon>Callorhinchus</taxon>
    </lineage>
</organism>
<dbReference type="InParanoid" id="A0A4W3I2W4"/>
<accession>A0A4W3I2W4</accession>
<dbReference type="PANTHER" id="PTHR35069:SF1">
    <property type="entry name" value="CILIA- AND FLAGELLA-ASSOCIATED PROTEIN 95"/>
    <property type="match status" value="1"/>
</dbReference>
<reference evidence="1" key="4">
    <citation type="submission" date="2025-08" db="UniProtKB">
        <authorList>
            <consortium name="Ensembl"/>
        </authorList>
    </citation>
    <scope>IDENTIFICATION</scope>
</reference>
<keyword evidence="2" id="KW-1185">Reference proteome</keyword>
<dbReference type="GeneID" id="103187187"/>
<dbReference type="STRING" id="7868.ENSCMIP00000023097"/>
<dbReference type="GeneTree" id="ENSGT00390000014593"/>
<evidence type="ECO:0000313" key="2">
    <source>
        <dbReference type="Proteomes" id="UP000314986"/>
    </source>
</evidence>
<dbReference type="Pfam" id="PF15139">
    <property type="entry name" value="CFAP95"/>
    <property type="match status" value="1"/>
</dbReference>
<gene>
    <name evidence="1" type="primary">LOC103187187</name>
</gene>
<dbReference type="Proteomes" id="UP000314986">
    <property type="component" value="Unassembled WGS sequence"/>
</dbReference>
<dbReference type="AlphaFoldDB" id="A0A4W3I2W4"/>
<sequence length="211" mass="24837">MDFAPEDVDRKGSLSLRSNTLGFYSRPTLTSNWYQRREAEPKDYDIDDVQMNQKNLRLSTYKRFGTREGDWSTTTNSQMNQINLKDDYNKKIHKLLMNKEAVKTLEFKRDTGYPENYRAVLPRHSPDHNKFYSSTTYNDEFYSPYTYTPAPPEVIPNKGPLYRKCISQFMEPANHRREGRNTWQDESGAYANSELKDIFHPPINPIPTRCD</sequence>
<name>A0A4W3I2W4_CALMI</name>
<protein>
    <submittedName>
        <fullName evidence="1">Uncharacterized protein</fullName>
    </submittedName>
</protein>
<proteinExistence type="predicted"/>
<dbReference type="OMA" id="DWCSSRQ"/>
<reference evidence="2" key="1">
    <citation type="journal article" date="2006" name="Science">
        <title>Ancient noncoding elements conserved in the human genome.</title>
        <authorList>
            <person name="Venkatesh B."/>
            <person name="Kirkness E.F."/>
            <person name="Loh Y.H."/>
            <person name="Halpern A.L."/>
            <person name="Lee A.P."/>
            <person name="Johnson J."/>
            <person name="Dandona N."/>
            <person name="Viswanathan L.D."/>
            <person name="Tay A."/>
            <person name="Venter J.C."/>
            <person name="Strausberg R.L."/>
            <person name="Brenner S."/>
        </authorList>
    </citation>
    <scope>NUCLEOTIDE SEQUENCE [LARGE SCALE GENOMIC DNA]</scope>
</reference>